<keyword evidence="1" id="KW-0548">Nucleotidyltransferase</keyword>
<feature type="domain" description="RDRP core" evidence="2">
    <location>
        <begin position="426"/>
        <end position="1020"/>
    </location>
</feature>
<dbReference type="Pfam" id="PF05183">
    <property type="entry name" value="RdRP"/>
    <property type="match status" value="1"/>
</dbReference>
<sequence>MDIFVRNIPDQASNRNLEIFFHEQFRPFSIDDFSCQKLKSRGCAILTVLDAEKAQRFLDIYESASQKGNIRIRAQALKYMDRDLFCSPSKFKPDKMLLQILRKEAKDKGNQARTKASAGGSAEQVDREFKYTWVRCGFWDYQTSDLVFVSQVIDRRMGSIMFGKKNLALMARSDSTAPVTYRLDVPYSSVQSITTGSFQDPSLTITLSEAPRVYQQSTSDPDSIESCFDALGLYPKAQAKPKRRRVASLGGPHERIISSCFVYRALISDPSKIRSIGLLLRKRWEMPPSIPWPTSVVAPRSLYATEMDLLISALCNRYNSFTFGLKFQVQRLAQNGYLTPARVLELLPHILQVFHHSGGFTAAEALRKLSRQLPFAGPDVDGKVFAIERIGKLLRENEKASTRELSHNFSVTKQHPHIGLVHKALVTPAGVYLEGPEPETKNRVLRAYSEHADHFIRVTFSDEDGERMTFDRFVSLEEIFHSRFKNILDGVISIAGRRFVFLGFSHSSLRDQTCWFMAPFEHNGVLLNATAVITNLGNFSAIRSPAKCAARIGQAFSNTDGAVRISLATVDEIPDVERNRRVFSDGVGTISAETLAMLWREYAPARKSKPTLYQIRFAGAKGMISLDTRLEGQALLLRRSMIKFTGSNASDIEICGSASRPLPMYLNRQYIKIMEDLGVDPSVFMELQNAAVERLRRTTLSAVNAASFLERELVGKSARVPWLIRKLYYIGFEFLEDPFLRGIVELAVLSQLRELKHRSRIFVEQGVTLYGIMDETDTLAEGEIYCRTDKEVIISKVTITRAPALHPGDIQVANAVDVPGESPLNALHNCIVFSQQGQRDFPSQLSGGDLDGDTYSVIYDPRLLPPRVVEPADYPRVAPKDIGRLVTRKDMTDFFIDFMENDQLGRIATIHTQLADRSDGGTRHPDCITLAAMHSTAVDFSKTGIPVDMKKCPKYDLCRPDFMAPSPRVTVEKGTWVLEEKSPRSLAEEDEEPVSALDPDTKSYRYYESEKVLGKLYRAIDEKNFLAKLQRRARELEATDSFDQTLIHRLWAYVQSQTRLIQWDHYREWAHEIKEAYETQLLNTIYQYSTNPAHLISELEVFVGTLLGKSGGVRNHRLREMSMDMKETFERDVAFTVDCIVKGSQEEGGKDEALERSIACLAVAVEEAGNTRERARRKLESFRYIAAAVCLGEVERLQKSLGLQFPL</sequence>
<feature type="domain" description="RdRP-like PH" evidence="3">
    <location>
        <begin position="128"/>
        <end position="300"/>
    </location>
</feature>
<keyword evidence="5" id="KW-1185">Reference proteome</keyword>
<dbReference type="InterPro" id="IPR057503">
    <property type="entry name" value="PH_RdRP"/>
</dbReference>
<evidence type="ECO:0000259" key="2">
    <source>
        <dbReference type="Pfam" id="PF05183"/>
    </source>
</evidence>
<protein>
    <recommendedName>
        <fullName evidence="1">RNA-dependent RNA polymerase</fullName>
        <ecNumber evidence="1">2.7.7.48</ecNumber>
    </recommendedName>
</protein>
<keyword evidence="1" id="KW-0808">Transferase</keyword>
<dbReference type="InterPro" id="IPR057596">
    <property type="entry name" value="RDRP_core"/>
</dbReference>
<evidence type="ECO:0000313" key="5">
    <source>
        <dbReference type="Proteomes" id="UP001276659"/>
    </source>
</evidence>
<dbReference type="Pfam" id="PF25358">
    <property type="entry name" value="PH_fung_RdRP"/>
    <property type="match status" value="1"/>
</dbReference>
<dbReference type="InterPro" id="IPR007855">
    <property type="entry name" value="RDRP"/>
</dbReference>
<dbReference type="PANTHER" id="PTHR23079:SF17">
    <property type="entry name" value="RNA-DEPENDENT RNA POLYMERASE"/>
    <property type="match status" value="1"/>
</dbReference>
<proteinExistence type="inferred from homology"/>
<dbReference type="GO" id="GO:0003968">
    <property type="term" value="F:RNA-directed RNA polymerase activity"/>
    <property type="evidence" value="ECO:0007669"/>
    <property type="project" value="UniProtKB-KW"/>
</dbReference>
<dbReference type="GO" id="GO:0030422">
    <property type="term" value="P:siRNA processing"/>
    <property type="evidence" value="ECO:0007669"/>
    <property type="project" value="TreeGrafter"/>
</dbReference>
<dbReference type="AlphaFoldDB" id="A0AAD9Z3R3"/>
<keyword evidence="1" id="KW-0696">RNA-directed RNA polymerase</keyword>
<dbReference type="EC" id="2.7.7.48" evidence="1"/>
<gene>
    <name evidence="4" type="ORF">OEA41_008800</name>
</gene>
<evidence type="ECO:0000313" key="4">
    <source>
        <dbReference type="EMBL" id="KAK3169417.1"/>
    </source>
</evidence>
<dbReference type="GO" id="GO:0003723">
    <property type="term" value="F:RNA binding"/>
    <property type="evidence" value="ECO:0007669"/>
    <property type="project" value="UniProtKB-KW"/>
</dbReference>
<evidence type="ECO:0000256" key="1">
    <source>
        <dbReference type="RuleBase" id="RU363098"/>
    </source>
</evidence>
<dbReference type="EMBL" id="JASNWA010000009">
    <property type="protein sequence ID" value="KAK3169417.1"/>
    <property type="molecule type" value="Genomic_DNA"/>
</dbReference>
<name>A0AAD9Z3R3_9LECA</name>
<dbReference type="Proteomes" id="UP001276659">
    <property type="component" value="Unassembled WGS sequence"/>
</dbReference>
<dbReference type="PANTHER" id="PTHR23079">
    <property type="entry name" value="RNA-DEPENDENT RNA POLYMERASE"/>
    <property type="match status" value="1"/>
</dbReference>
<accession>A0AAD9Z3R3</accession>
<evidence type="ECO:0000259" key="3">
    <source>
        <dbReference type="Pfam" id="PF25358"/>
    </source>
</evidence>
<comment type="caution">
    <text evidence="4">The sequence shown here is derived from an EMBL/GenBank/DDBJ whole genome shotgun (WGS) entry which is preliminary data.</text>
</comment>
<comment type="similarity">
    <text evidence="1">Belongs to the RdRP family.</text>
</comment>
<dbReference type="GO" id="GO:0031380">
    <property type="term" value="C:nuclear RNA-directed RNA polymerase complex"/>
    <property type="evidence" value="ECO:0007669"/>
    <property type="project" value="TreeGrafter"/>
</dbReference>
<keyword evidence="1" id="KW-0694">RNA-binding</keyword>
<comment type="catalytic activity">
    <reaction evidence="1">
        <text>RNA(n) + a ribonucleoside 5'-triphosphate = RNA(n+1) + diphosphate</text>
        <dbReference type="Rhea" id="RHEA:21248"/>
        <dbReference type="Rhea" id="RHEA-COMP:14527"/>
        <dbReference type="Rhea" id="RHEA-COMP:17342"/>
        <dbReference type="ChEBI" id="CHEBI:33019"/>
        <dbReference type="ChEBI" id="CHEBI:61557"/>
        <dbReference type="ChEBI" id="CHEBI:140395"/>
        <dbReference type="EC" id="2.7.7.48"/>
    </reaction>
</comment>
<reference evidence="4" key="1">
    <citation type="submission" date="2022-11" db="EMBL/GenBank/DDBJ databases">
        <title>Chromosomal genome sequence assembly and mating type (MAT) locus characterization of the leprose asexual lichenized fungus Lepraria neglecta (Nyl.) Erichsen.</title>
        <authorList>
            <person name="Allen J.L."/>
            <person name="Pfeffer B."/>
        </authorList>
    </citation>
    <scope>NUCLEOTIDE SEQUENCE</scope>
    <source>
        <strain evidence="4">Allen 5258</strain>
    </source>
</reference>
<organism evidence="4 5">
    <name type="scientific">Lepraria neglecta</name>
    <dbReference type="NCBI Taxonomy" id="209136"/>
    <lineage>
        <taxon>Eukaryota</taxon>
        <taxon>Fungi</taxon>
        <taxon>Dikarya</taxon>
        <taxon>Ascomycota</taxon>
        <taxon>Pezizomycotina</taxon>
        <taxon>Lecanoromycetes</taxon>
        <taxon>OSLEUM clade</taxon>
        <taxon>Lecanoromycetidae</taxon>
        <taxon>Lecanorales</taxon>
        <taxon>Lecanorineae</taxon>
        <taxon>Stereocaulaceae</taxon>
        <taxon>Lepraria</taxon>
    </lineage>
</organism>